<accession>A0A815KTN3</accession>
<protein>
    <recommendedName>
        <fullName evidence="9">G-protein coupled receptors family 1 profile domain-containing protein</fullName>
    </recommendedName>
</protein>
<evidence type="ECO:0000259" key="9">
    <source>
        <dbReference type="PROSITE" id="PS50262"/>
    </source>
</evidence>
<dbReference type="PANTHER" id="PTHR24243">
    <property type="entry name" value="G-PROTEIN COUPLED RECEPTOR"/>
    <property type="match status" value="1"/>
</dbReference>
<feature type="transmembrane region" description="Helical" evidence="8">
    <location>
        <begin position="172"/>
        <end position="195"/>
    </location>
</feature>
<reference evidence="10" key="1">
    <citation type="submission" date="2021-02" db="EMBL/GenBank/DDBJ databases">
        <authorList>
            <person name="Nowell W R."/>
        </authorList>
    </citation>
    <scope>NUCLEOTIDE SEQUENCE</scope>
</reference>
<evidence type="ECO:0000256" key="8">
    <source>
        <dbReference type="SAM" id="Phobius"/>
    </source>
</evidence>
<dbReference type="AlphaFoldDB" id="A0A815KTN3"/>
<comment type="caution">
    <text evidence="10">The sequence shown here is derived from an EMBL/GenBank/DDBJ whole genome shotgun (WGS) entry which is preliminary data.</text>
</comment>
<feature type="transmembrane region" description="Helical" evidence="8">
    <location>
        <begin position="132"/>
        <end position="152"/>
    </location>
</feature>
<dbReference type="Proteomes" id="UP000663828">
    <property type="component" value="Unassembled WGS sequence"/>
</dbReference>
<dbReference type="PANTHER" id="PTHR24243:SF230">
    <property type="entry name" value="G-PROTEIN COUPLED RECEPTORS FAMILY 1 PROFILE DOMAIN-CONTAINING PROTEIN"/>
    <property type="match status" value="1"/>
</dbReference>
<keyword evidence="5 8" id="KW-0472">Membrane</keyword>
<dbReference type="PROSITE" id="PS50262">
    <property type="entry name" value="G_PROTEIN_RECEP_F1_2"/>
    <property type="match status" value="1"/>
</dbReference>
<keyword evidence="11" id="KW-1185">Reference proteome</keyword>
<evidence type="ECO:0000256" key="1">
    <source>
        <dbReference type="ARBA" id="ARBA00004141"/>
    </source>
</evidence>
<dbReference type="GO" id="GO:0005886">
    <property type="term" value="C:plasma membrane"/>
    <property type="evidence" value="ECO:0007669"/>
    <property type="project" value="TreeGrafter"/>
</dbReference>
<keyword evidence="4" id="KW-0297">G-protein coupled receptor</keyword>
<comment type="subcellular location">
    <subcellularLocation>
        <location evidence="1">Membrane</location>
        <topology evidence="1">Multi-pass membrane protein</topology>
    </subcellularLocation>
</comment>
<keyword evidence="2 8" id="KW-0812">Transmembrane</keyword>
<organism evidence="10 11">
    <name type="scientific">Adineta ricciae</name>
    <name type="common">Rotifer</name>
    <dbReference type="NCBI Taxonomy" id="249248"/>
    <lineage>
        <taxon>Eukaryota</taxon>
        <taxon>Metazoa</taxon>
        <taxon>Spiralia</taxon>
        <taxon>Gnathifera</taxon>
        <taxon>Rotifera</taxon>
        <taxon>Eurotatoria</taxon>
        <taxon>Bdelloidea</taxon>
        <taxon>Adinetida</taxon>
        <taxon>Adinetidae</taxon>
        <taxon>Adineta</taxon>
    </lineage>
</organism>
<dbReference type="SUPFAM" id="SSF81321">
    <property type="entry name" value="Family A G protein-coupled receptor-like"/>
    <property type="match status" value="1"/>
</dbReference>
<evidence type="ECO:0000256" key="6">
    <source>
        <dbReference type="ARBA" id="ARBA00023170"/>
    </source>
</evidence>
<feature type="domain" description="G-protein coupled receptors family 1 profile" evidence="9">
    <location>
        <begin position="30"/>
        <end position="284"/>
    </location>
</feature>
<dbReference type="Gene3D" id="1.20.1070.10">
    <property type="entry name" value="Rhodopsin 7-helix transmembrane proteins"/>
    <property type="match status" value="1"/>
</dbReference>
<dbReference type="GO" id="GO:0004930">
    <property type="term" value="F:G protein-coupled receptor activity"/>
    <property type="evidence" value="ECO:0007669"/>
    <property type="project" value="UniProtKB-KW"/>
</dbReference>
<evidence type="ECO:0000256" key="5">
    <source>
        <dbReference type="ARBA" id="ARBA00023136"/>
    </source>
</evidence>
<keyword evidence="6" id="KW-0675">Receptor</keyword>
<dbReference type="InterPro" id="IPR017452">
    <property type="entry name" value="GPCR_Rhodpsn_7TM"/>
</dbReference>
<evidence type="ECO:0000313" key="11">
    <source>
        <dbReference type="Proteomes" id="UP000663828"/>
    </source>
</evidence>
<evidence type="ECO:0000256" key="3">
    <source>
        <dbReference type="ARBA" id="ARBA00022989"/>
    </source>
</evidence>
<name>A0A815KTN3_ADIRI</name>
<evidence type="ECO:0000256" key="4">
    <source>
        <dbReference type="ARBA" id="ARBA00023040"/>
    </source>
</evidence>
<sequence>MSNIVTELILTSRWLNIIAGIALFAFGLVGNCFNIYIFTRPRFRRAPSIQYLLAGSIANLIQLGQTLLPRILGDGFGIPIIQSSTIHCQIRLTLAAVATLCSISYPCWASFDHAVSTSQSASIRHYYTSKRFVYCAIFGTIFFWFIVYIPSTLHSRATKEVCTGTNYIITCIYSYGISPTAYSILPITFICYFNHRIIRNLQQMKRINSIGVVNTRLVRQVRRMLIPQLIVLIMSGIPFSIQTIYSVVTISTSKDSVRQAAEGVIFNLVRLLFYLNYVCSFYIYIVKSSEIRGECERMFGKRYPILPEGTVINGNKK</sequence>
<evidence type="ECO:0000313" key="10">
    <source>
        <dbReference type="EMBL" id="CAF1398084.1"/>
    </source>
</evidence>
<proteinExistence type="predicted"/>
<feature type="transmembrane region" description="Helical" evidence="8">
    <location>
        <begin position="14"/>
        <end position="39"/>
    </location>
</feature>
<dbReference type="EMBL" id="CAJNOR010003285">
    <property type="protein sequence ID" value="CAF1398084.1"/>
    <property type="molecule type" value="Genomic_DNA"/>
</dbReference>
<keyword evidence="7" id="KW-0807">Transducer</keyword>
<keyword evidence="3 8" id="KW-1133">Transmembrane helix</keyword>
<feature type="transmembrane region" description="Helical" evidence="8">
    <location>
        <begin position="265"/>
        <end position="285"/>
    </location>
</feature>
<feature type="transmembrane region" description="Helical" evidence="8">
    <location>
        <begin position="225"/>
        <end position="245"/>
    </location>
</feature>
<evidence type="ECO:0000256" key="2">
    <source>
        <dbReference type="ARBA" id="ARBA00022692"/>
    </source>
</evidence>
<gene>
    <name evidence="10" type="ORF">XAT740_LOCUS33982</name>
</gene>
<evidence type="ECO:0000256" key="7">
    <source>
        <dbReference type="ARBA" id="ARBA00023224"/>
    </source>
</evidence>